<accession>A0A1I0HMI4</accession>
<dbReference type="SUPFAM" id="SSF53474">
    <property type="entry name" value="alpha/beta-Hydrolases"/>
    <property type="match status" value="1"/>
</dbReference>
<gene>
    <name evidence="1" type="ORF">SAMN04489858_11215</name>
</gene>
<dbReference type="Proteomes" id="UP000199180">
    <property type="component" value="Unassembled WGS sequence"/>
</dbReference>
<evidence type="ECO:0000313" key="2">
    <source>
        <dbReference type="Proteomes" id="UP000199180"/>
    </source>
</evidence>
<dbReference type="InterPro" id="IPR029058">
    <property type="entry name" value="AB_hydrolase_fold"/>
</dbReference>
<proteinExistence type="predicted"/>
<sequence length="332" mass="37095">MYFRLLDRWDERRGQRSAAGKKRVELNLRRDLAFPEAESVTTLAEFGAIAARAVEDSSSFYRLDDEVAATSWEGGWISFPSRVFTETSENNTVWAKVTEARSSDHALVVFHHWNATSRNPQLARFFAWHGLTVVEIAMPYHLERNRPGSTHADYMLSANLGLTIRSVRQAVLDGRQLIAILQLRGYKKLSVLGISLGSWVAGLIAAHDPTVTKAALFLSAGSLADMVWTGSATRHIRASFEGEIDLHELRRAWAPISLDNYVDKLARPSLELQLLLAKRDRVVLPALSESLISKLDRSGARSRVTRVNCGHYSLNLPPYIIKAGLDTARFLS</sequence>
<dbReference type="AlphaFoldDB" id="A0A1I0HMI4"/>
<dbReference type="Gene3D" id="3.40.50.1820">
    <property type="entry name" value="alpha/beta hydrolase"/>
    <property type="match status" value="1"/>
</dbReference>
<protein>
    <recommendedName>
        <fullName evidence="3">Alpha/beta hydrolase family protein</fullName>
    </recommendedName>
</protein>
<dbReference type="EMBL" id="FOHO01000012">
    <property type="protein sequence ID" value="SET85097.1"/>
    <property type="molecule type" value="Genomic_DNA"/>
</dbReference>
<evidence type="ECO:0008006" key="3">
    <source>
        <dbReference type="Google" id="ProtNLM"/>
    </source>
</evidence>
<dbReference type="NCBIfam" id="NF047337">
    <property type="entry name" value="hydrolase_RcgR"/>
    <property type="match status" value="1"/>
</dbReference>
<evidence type="ECO:0000313" key="1">
    <source>
        <dbReference type="EMBL" id="SET85097.1"/>
    </source>
</evidence>
<name>A0A1I0HMI4_9RHOB</name>
<keyword evidence="2" id="KW-1185">Reference proteome</keyword>
<organism evidence="1 2">
    <name type="scientific">Paracoccus homiensis</name>
    <dbReference type="NCBI Taxonomy" id="364199"/>
    <lineage>
        <taxon>Bacteria</taxon>
        <taxon>Pseudomonadati</taxon>
        <taxon>Pseudomonadota</taxon>
        <taxon>Alphaproteobacteria</taxon>
        <taxon>Rhodobacterales</taxon>
        <taxon>Paracoccaceae</taxon>
        <taxon>Paracoccus</taxon>
    </lineage>
</organism>
<reference evidence="1 2" key="1">
    <citation type="submission" date="2016-10" db="EMBL/GenBank/DDBJ databases">
        <authorList>
            <person name="de Groot N.N."/>
        </authorList>
    </citation>
    <scope>NUCLEOTIDE SEQUENCE [LARGE SCALE GENOMIC DNA]</scope>
    <source>
        <strain evidence="1 2">DSM 17862</strain>
    </source>
</reference>
<dbReference type="OrthoDB" id="105300at2"/>
<dbReference type="InterPro" id="IPR058111">
    <property type="entry name" value="RcgR-like"/>
</dbReference>
<dbReference type="STRING" id="364199.SAMN04489858_11215"/>